<name>A0A8S3UB35_MYTED</name>
<dbReference type="OrthoDB" id="6132039at2759"/>
<keyword evidence="1" id="KW-0472">Membrane</keyword>
<protein>
    <submittedName>
        <fullName evidence="3">IGSF9B</fullName>
    </submittedName>
</protein>
<dbReference type="InterPro" id="IPR003961">
    <property type="entry name" value="FN3_dom"/>
</dbReference>
<dbReference type="CDD" id="cd00063">
    <property type="entry name" value="FN3"/>
    <property type="match status" value="1"/>
</dbReference>
<dbReference type="EMBL" id="CAJPWZ010002574">
    <property type="protein sequence ID" value="CAG2240786.1"/>
    <property type="molecule type" value="Genomic_DNA"/>
</dbReference>
<feature type="domain" description="Fibronectin type-III" evidence="2">
    <location>
        <begin position="63"/>
        <end position="161"/>
    </location>
</feature>
<feature type="transmembrane region" description="Helical" evidence="1">
    <location>
        <begin position="169"/>
        <end position="196"/>
    </location>
</feature>
<gene>
    <name evidence="3" type="ORF">MEDL_53064</name>
</gene>
<evidence type="ECO:0000313" key="4">
    <source>
        <dbReference type="Proteomes" id="UP000683360"/>
    </source>
</evidence>
<dbReference type="InterPro" id="IPR013783">
    <property type="entry name" value="Ig-like_fold"/>
</dbReference>
<keyword evidence="1" id="KW-1133">Transmembrane helix</keyword>
<comment type="caution">
    <text evidence="3">The sequence shown here is derived from an EMBL/GenBank/DDBJ whole genome shotgun (WGS) entry which is preliminary data.</text>
</comment>
<dbReference type="AlphaFoldDB" id="A0A8S3UB35"/>
<evidence type="ECO:0000313" key="3">
    <source>
        <dbReference type="EMBL" id="CAG2240786.1"/>
    </source>
</evidence>
<evidence type="ECO:0000259" key="2">
    <source>
        <dbReference type="PROSITE" id="PS50853"/>
    </source>
</evidence>
<organism evidence="3 4">
    <name type="scientific">Mytilus edulis</name>
    <name type="common">Blue mussel</name>
    <dbReference type="NCBI Taxonomy" id="6550"/>
    <lineage>
        <taxon>Eukaryota</taxon>
        <taxon>Metazoa</taxon>
        <taxon>Spiralia</taxon>
        <taxon>Lophotrochozoa</taxon>
        <taxon>Mollusca</taxon>
        <taxon>Bivalvia</taxon>
        <taxon>Autobranchia</taxon>
        <taxon>Pteriomorphia</taxon>
        <taxon>Mytilida</taxon>
        <taxon>Mytiloidea</taxon>
        <taxon>Mytilidae</taxon>
        <taxon>Mytilinae</taxon>
        <taxon>Mytilus</taxon>
    </lineage>
</organism>
<dbReference type="SMART" id="SM00060">
    <property type="entry name" value="FN3"/>
    <property type="match status" value="1"/>
</dbReference>
<dbReference type="Pfam" id="PF00041">
    <property type="entry name" value="fn3"/>
    <property type="match status" value="1"/>
</dbReference>
<keyword evidence="4" id="KW-1185">Reference proteome</keyword>
<dbReference type="InterPro" id="IPR036116">
    <property type="entry name" value="FN3_sf"/>
</dbReference>
<reference evidence="3" key="1">
    <citation type="submission" date="2021-03" db="EMBL/GenBank/DDBJ databases">
        <authorList>
            <person name="Bekaert M."/>
        </authorList>
    </citation>
    <scope>NUCLEOTIDE SEQUENCE</scope>
</reference>
<proteinExistence type="predicted"/>
<accession>A0A8S3UB35</accession>
<evidence type="ECO:0000256" key="1">
    <source>
        <dbReference type="SAM" id="Phobius"/>
    </source>
</evidence>
<dbReference type="Proteomes" id="UP000683360">
    <property type="component" value="Unassembled WGS sequence"/>
</dbReference>
<keyword evidence="1" id="KW-0812">Transmembrane</keyword>
<dbReference type="SUPFAM" id="SSF49265">
    <property type="entry name" value="Fibronectin type III"/>
    <property type="match status" value="1"/>
</dbReference>
<dbReference type="Gene3D" id="2.60.40.10">
    <property type="entry name" value="Immunoglobulins"/>
    <property type="match status" value="1"/>
</dbReference>
<sequence>MQCSEDARIFTWTYKGTVNNQRVTFKCGMDFGTNLSNITYGELTVERSLYVTPSNTTSVSTQKPDPPTNVSAVCKETSMTVLWRSGYDGGYNQSFKVVILNSETNQTTYYSIISDQGEAEIMEVTFDSLSSTTLYIVSVQATNIFGTAELDADVHCTTLSAPKTGQSDMISAVGIGACIESAVIILVLTSIVVLFYKKRINENKERNSMYQTTARHESNIKALQKAEESRRNGLDASDYGIRQQHLKNDIVPI</sequence>
<dbReference type="PROSITE" id="PS50853">
    <property type="entry name" value="FN3"/>
    <property type="match status" value="1"/>
</dbReference>